<proteinExistence type="predicted"/>
<feature type="transmembrane region" description="Helical" evidence="1">
    <location>
        <begin position="91"/>
        <end position="110"/>
    </location>
</feature>
<dbReference type="PANTHER" id="PTHR33306">
    <property type="entry name" value="EXPRESSED PROTEIN-RELATED-RELATED"/>
    <property type="match status" value="1"/>
</dbReference>
<dbReference type="OrthoDB" id="683410at2759"/>
<keyword evidence="3" id="KW-1185">Reference proteome</keyword>
<gene>
    <name evidence="2" type="ORF">HanXRQr2_Chr14g0657501</name>
</gene>
<keyword evidence="1" id="KW-1133">Transmembrane helix</keyword>
<evidence type="ECO:0000313" key="2">
    <source>
        <dbReference type="EMBL" id="KAF5770265.1"/>
    </source>
</evidence>
<dbReference type="AlphaFoldDB" id="A0A9K3EAI2"/>
<feature type="transmembrane region" description="Helical" evidence="1">
    <location>
        <begin position="52"/>
        <end position="71"/>
    </location>
</feature>
<sequence>MGSEDNEHGTSSPSSSFVPWDQWLMTIALMVLCVILGYFVYEAVMCTAAEMLHNLLMIAPLVLIIVVHWLSSTPNRFSIPLPGSDPDDIHRAGGSPWGITLVLAVLFFIISH</sequence>
<evidence type="ECO:0000256" key="1">
    <source>
        <dbReference type="SAM" id="Phobius"/>
    </source>
</evidence>
<keyword evidence="1" id="KW-0812">Transmembrane</keyword>
<dbReference type="PANTHER" id="PTHR33306:SF22">
    <property type="entry name" value="TRANSMEMBRANE PROTEIN"/>
    <property type="match status" value="1"/>
</dbReference>
<comment type="caution">
    <text evidence="2">The sequence shown here is derived from an EMBL/GenBank/DDBJ whole genome shotgun (WGS) entry which is preliminary data.</text>
</comment>
<dbReference type="EMBL" id="MNCJ02000329">
    <property type="protein sequence ID" value="KAF5770265.1"/>
    <property type="molecule type" value="Genomic_DNA"/>
</dbReference>
<protein>
    <recommendedName>
        <fullName evidence="4">Transmembrane protein</fullName>
    </recommendedName>
</protein>
<dbReference type="Proteomes" id="UP000215914">
    <property type="component" value="Unassembled WGS sequence"/>
</dbReference>
<name>A0A9K3EAI2_HELAN</name>
<reference evidence="2" key="1">
    <citation type="journal article" date="2017" name="Nature">
        <title>The sunflower genome provides insights into oil metabolism, flowering and Asterid evolution.</title>
        <authorList>
            <person name="Badouin H."/>
            <person name="Gouzy J."/>
            <person name="Grassa C.J."/>
            <person name="Murat F."/>
            <person name="Staton S.E."/>
            <person name="Cottret L."/>
            <person name="Lelandais-Briere C."/>
            <person name="Owens G.L."/>
            <person name="Carrere S."/>
            <person name="Mayjonade B."/>
            <person name="Legrand L."/>
            <person name="Gill N."/>
            <person name="Kane N.C."/>
            <person name="Bowers J.E."/>
            <person name="Hubner S."/>
            <person name="Bellec A."/>
            <person name="Berard A."/>
            <person name="Berges H."/>
            <person name="Blanchet N."/>
            <person name="Boniface M.C."/>
            <person name="Brunel D."/>
            <person name="Catrice O."/>
            <person name="Chaidir N."/>
            <person name="Claudel C."/>
            <person name="Donnadieu C."/>
            <person name="Faraut T."/>
            <person name="Fievet G."/>
            <person name="Helmstetter N."/>
            <person name="King M."/>
            <person name="Knapp S.J."/>
            <person name="Lai Z."/>
            <person name="Le Paslier M.C."/>
            <person name="Lippi Y."/>
            <person name="Lorenzon L."/>
            <person name="Mandel J.R."/>
            <person name="Marage G."/>
            <person name="Marchand G."/>
            <person name="Marquand E."/>
            <person name="Bret-Mestries E."/>
            <person name="Morien E."/>
            <person name="Nambeesan S."/>
            <person name="Nguyen T."/>
            <person name="Pegot-Espagnet P."/>
            <person name="Pouilly N."/>
            <person name="Raftis F."/>
            <person name="Sallet E."/>
            <person name="Schiex T."/>
            <person name="Thomas J."/>
            <person name="Vandecasteele C."/>
            <person name="Vares D."/>
            <person name="Vear F."/>
            <person name="Vautrin S."/>
            <person name="Crespi M."/>
            <person name="Mangin B."/>
            <person name="Burke J.M."/>
            <person name="Salse J."/>
            <person name="Munos S."/>
            <person name="Vincourt P."/>
            <person name="Rieseberg L.H."/>
            <person name="Langlade N.B."/>
        </authorList>
    </citation>
    <scope>NUCLEOTIDE SEQUENCE</scope>
    <source>
        <tissue evidence="2">Leaves</tissue>
    </source>
</reference>
<evidence type="ECO:0000313" key="3">
    <source>
        <dbReference type="Proteomes" id="UP000215914"/>
    </source>
</evidence>
<organism evidence="2 3">
    <name type="scientific">Helianthus annuus</name>
    <name type="common">Common sunflower</name>
    <dbReference type="NCBI Taxonomy" id="4232"/>
    <lineage>
        <taxon>Eukaryota</taxon>
        <taxon>Viridiplantae</taxon>
        <taxon>Streptophyta</taxon>
        <taxon>Embryophyta</taxon>
        <taxon>Tracheophyta</taxon>
        <taxon>Spermatophyta</taxon>
        <taxon>Magnoliopsida</taxon>
        <taxon>eudicotyledons</taxon>
        <taxon>Gunneridae</taxon>
        <taxon>Pentapetalae</taxon>
        <taxon>asterids</taxon>
        <taxon>campanulids</taxon>
        <taxon>Asterales</taxon>
        <taxon>Asteraceae</taxon>
        <taxon>Asteroideae</taxon>
        <taxon>Heliantheae alliance</taxon>
        <taxon>Heliantheae</taxon>
        <taxon>Helianthus</taxon>
    </lineage>
</organism>
<accession>A0A9K3EAI2</accession>
<evidence type="ECO:0008006" key="4">
    <source>
        <dbReference type="Google" id="ProtNLM"/>
    </source>
</evidence>
<keyword evidence="1" id="KW-0472">Membrane</keyword>
<reference evidence="2" key="2">
    <citation type="submission" date="2020-06" db="EMBL/GenBank/DDBJ databases">
        <title>Helianthus annuus Genome sequencing and assembly Release 2.</title>
        <authorList>
            <person name="Gouzy J."/>
            <person name="Langlade N."/>
            <person name="Munos S."/>
        </authorList>
    </citation>
    <scope>NUCLEOTIDE SEQUENCE</scope>
    <source>
        <tissue evidence="2">Leaves</tissue>
    </source>
</reference>
<feature type="transmembrane region" description="Helical" evidence="1">
    <location>
        <begin position="20"/>
        <end position="40"/>
    </location>
</feature>
<dbReference type="Gramene" id="mRNA:HanXRQr2_Chr14g0657501">
    <property type="protein sequence ID" value="CDS:HanXRQr2_Chr14g0657501.1"/>
    <property type="gene ID" value="HanXRQr2_Chr14g0657501"/>
</dbReference>